<accession>A0A1A8ZNR1</accession>
<keyword evidence="2" id="KW-1185">Reference proteome</keyword>
<dbReference type="EMBL" id="FLRD01000137">
    <property type="protein sequence ID" value="SBT45525.1"/>
    <property type="molecule type" value="Genomic_DNA"/>
</dbReference>
<evidence type="ECO:0000313" key="2">
    <source>
        <dbReference type="Proteomes" id="UP000078555"/>
    </source>
</evidence>
<dbReference type="AlphaFoldDB" id="A0A1A8ZNR1"/>
<name>A0A1A8ZNR1_PLAOA</name>
<organism evidence="1 2">
    <name type="scientific">Plasmodium ovale wallikeri</name>
    <dbReference type="NCBI Taxonomy" id="864142"/>
    <lineage>
        <taxon>Eukaryota</taxon>
        <taxon>Sar</taxon>
        <taxon>Alveolata</taxon>
        <taxon>Apicomplexa</taxon>
        <taxon>Aconoidasida</taxon>
        <taxon>Haemosporida</taxon>
        <taxon>Plasmodiidae</taxon>
        <taxon>Plasmodium</taxon>
        <taxon>Plasmodium (Plasmodium)</taxon>
    </lineage>
</organism>
<evidence type="ECO:0000313" key="1">
    <source>
        <dbReference type="EMBL" id="SBT45525.1"/>
    </source>
</evidence>
<reference evidence="2" key="1">
    <citation type="submission" date="2016-05" db="EMBL/GenBank/DDBJ databases">
        <authorList>
            <person name="Naeem Raeece"/>
        </authorList>
    </citation>
    <scope>NUCLEOTIDE SEQUENCE [LARGE SCALE GENOMIC DNA]</scope>
</reference>
<protein>
    <submittedName>
        <fullName evidence="1">Uncharacterized protein</fullName>
    </submittedName>
</protein>
<sequence>MYMAPHFRIQPLSLLPLCLRVANVTPVSRPARLILAYHGNGKHQKILAASIRNVNSGLQHDNTENSIVKQVG</sequence>
<dbReference type="Proteomes" id="UP000078555">
    <property type="component" value="Unassembled WGS sequence"/>
</dbReference>
<proteinExistence type="predicted"/>
<gene>
    <name evidence="1" type="ORF">POVWA1_052030</name>
</gene>